<comment type="caution">
    <text evidence="2">The sequence shown here is derived from an EMBL/GenBank/DDBJ whole genome shotgun (WGS) entry which is preliminary data.</text>
</comment>
<dbReference type="AlphaFoldDB" id="A0A1F6FS79"/>
<accession>A0A1F6FS79</accession>
<feature type="coiled-coil region" evidence="1">
    <location>
        <begin position="35"/>
        <end position="81"/>
    </location>
</feature>
<dbReference type="Proteomes" id="UP000179230">
    <property type="component" value="Unassembled WGS sequence"/>
</dbReference>
<evidence type="ECO:0000256" key="1">
    <source>
        <dbReference type="SAM" id="Coils"/>
    </source>
</evidence>
<keyword evidence="1" id="KW-0175">Coiled coil</keyword>
<evidence type="ECO:0000313" key="2">
    <source>
        <dbReference type="EMBL" id="OGG88709.1"/>
    </source>
</evidence>
<proteinExistence type="predicted"/>
<name>A0A1F6FS79_9BACT</name>
<gene>
    <name evidence="2" type="ORF">A2592_02905</name>
</gene>
<reference evidence="2 3" key="1">
    <citation type="journal article" date="2016" name="Nat. Commun.">
        <title>Thousands of microbial genomes shed light on interconnected biogeochemical processes in an aquifer system.</title>
        <authorList>
            <person name="Anantharaman K."/>
            <person name="Brown C.T."/>
            <person name="Hug L.A."/>
            <person name="Sharon I."/>
            <person name="Castelle C.J."/>
            <person name="Probst A.J."/>
            <person name="Thomas B.C."/>
            <person name="Singh A."/>
            <person name="Wilkins M.J."/>
            <person name="Karaoz U."/>
            <person name="Brodie E.L."/>
            <person name="Williams K.H."/>
            <person name="Hubbard S.S."/>
            <person name="Banfield J.F."/>
        </authorList>
    </citation>
    <scope>NUCLEOTIDE SEQUENCE [LARGE SCALE GENOMIC DNA]</scope>
</reference>
<organism evidence="2 3">
    <name type="scientific">Candidatus Kaiserbacteria bacterium RIFOXYD1_FULL_42_15</name>
    <dbReference type="NCBI Taxonomy" id="1798532"/>
    <lineage>
        <taxon>Bacteria</taxon>
        <taxon>Candidatus Kaiseribacteriota</taxon>
    </lineage>
</organism>
<evidence type="ECO:0000313" key="3">
    <source>
        <dbReference type="Proteomes" id="UP000179230"/>
    </source>
</evidence>
<sequence>MTHKDFIGTHWDLNRGPRYEYAEEVFSFLEEETSKKETEVVKTAMEAAMREAQKRAEAEDVAKAERDAAGLETDLQRRETAGGIIRPYRVWVHTSGQAGDAGAYIITKAGEIRLHDRDEYERSHSRGAHHQVWDLVVESDGVIEWSAGSNQQHHRPILPVRKVPVGGWTEAQIETVKRLETELNVPFGKGWGLSLPEVIQDGKLASNEALAQLVSMFKKG</sequence>
<dbReference type="EMBL" id="MFMT01000015">
    <property type="protein sequence ID" value="OGG88709.1"/>
    <property type="molecule type" value="Genomic_DNA"/>
</dbReference>
<protein>
    <submittedName>
        <fullName evidence="2">Uncharacterized protein</fullName>
    </submittedName>
</protein>